<organism evidence="1">
    <name type="scientific">uncultured bacterium</name>
    <name type="common">gcode 4</name>
    <dbReference type="NCBI Taxonomy" id="1234023"/>
    <lineage>
        <taxon>Bacteria</taxon>
        <taxon>environmental samples</taxon>
    </lineage>
</organism>
<name>K1XWK5_9BACT</name>
<sequence>MPIWDFMIDMDHSWGMYKIHNYLVKKIWVMDLHTHYRIWAVSDYFKKENIKDKYINILEIWCWMWNNLIEIHKIDTNISAVWYDMDLESINYWKKVIKYNNIKNIHLHNENAVNLKVSWEKAYDYILLIDFLEHIEDDKGFIKSISHLFANNPKIVVSVPTHKYKKIFWESFHKDIWHVRDWYSINQLIPLFEPYGYTLEYKKYHSWLISQIWLYLSYRVHFKIRYLEFLKKLFLLLVFKKLDFINWPSKSCSLFCVFKKKS</sequence>
<reference evidence="1" key="1">
    <citation type="journal article" date="2012" name="Science">
        <title>Fermentation, hydrogen, and sulfur metabolism in multiple uncultivated bacterial phyla.</title>
        <authorList>
            <person name="Wrighton K.C."/>
            <person name="Thomas B.C."/>
            <person name="Sharon I."/>
            <person name="Miller C.S."/>
            <person name="Castelle C.J."/>
            <person name="VerBerkmoes N.C."/>
            <person name="Wilkins M.J."/>
            <person name="Hettich R.L."/>
            <person name="Lipton M.S."/>
            <person name="Williams K.H."/>
            <person name="Long P.E."/>
            <person name="Banfield J.F."/>
        </authorList>
    </citation>
    <scope>NUCLEOTIDE SEQUENCE [LARGE SCALE GENOMIC DNA]</scope>
</reference>
<dbReference type="Gene3D" id="3.40.50.150">
    <property type="entry name" value="Vaccinia Virus protein VP39"/>
    <property type="match status" value="1"/>
</dbReference>
<gene>
    <name evidence="1" type="ORF">ACD_80C00151G0013</name>
</gene>
<dbReference type="InterPro" id="IPR029063">
    <property type="entry name" value="SAM-dependent_MTases_sf"/>
</dbReference>
<protein>
    <recommendedName>
        <fullName evidence="2">Methyltransferase type 11</fullName>
    </recommendedName>
</protein>
<proteinExistence type="predicted"/>
<evidence type="ECO:0000313" key="1">
    <source>
        <dbReference type="EMBL" id="EKD24798.1"/>
    </source>
</evidence>
<accession>K1XWK5</accession>
<evidence type="ECO:0008006" key="2">
    <source>
        <dbReference type="Google" id="ProtNLM"/>
    </source>
</evidence>
<comment type="caution">
    <text evidence="1">The sequence shown here is derived from an EMBL/GenBank/DDBJ whole genome shotgun (WGS) entry which is preliminary data.</text>
</comment>
<dbReference type="AlphaFoldDB" id="K1XWK5"/>
<dbReference type="SUPFAM" id="SSF53335">
    <property type="entry name" value="S-adenosyl-L-methionine-dependent methyltransferases"/>
    <property type="match status" value="1"/>
</dbReference>
<dbReference type="EMBL" id="AMFJ01036158">
    <property type="protein sequence ID" value="EKD24798.1"/>
    <property type="molecule type" value="Genomic_DNA"/>
</dbReference>